<proteinExistence type="predicted"/>
<gene>
    <name evidence="4" type="ORF">G3O08_08975</name>
</gene>
<organism evidence="4 5">
    <name type="scientific">Cryomorpha ignava</name>
    <dbReference type="NCBI Taxonomy" id="101383"/>
    <lineage>
        <taxon>Bacteria</taxon>
        <taxon>Pseudomonadati</taxon>
        <taxon>Bacteroidota</taxon>
        <taxon>Flavobacteriia</taxon>
        <taxon>Flavobacteriales</taxon>
        <taxon>Cryomorphaceae</taxon>
        <taxon>Cryomorpha</taxon>
    </lineage>
</organism>
<name>A0A7K3WPP8_9FLAO</name>
<dbReference type="EMBL" id="JAAGVY010000013">
    <property type="protein sequence ID" value="NEN23633.1"/>
    <property type="molecule type" value="Genomic_DNA"/>
</dbReference>
<dbReference type="InterPro" id="IPR013783">
    <property type="entry name" value="Ig-like_fold"/>
</dbReference>
<feature type="domain" description="PKD" evidence="3">
    <location>
        <begin position="784"/>
        <end position="832"/>
    </location>
</feature>
<dbReference type="Gene3D" id="2.130.10.10">
    <property type="entry name" value="YVTN repeat-like/Quinoprotein amine dehydrogenase"/>
    <property type="match status" value="4"/>
</dbReference>
<dbReference type="CDD" id="cd00146">
    <property type="entry name" value="PKD"/>
    <property type="match status" value="1"/>
</dbReference>
<keyword evidence="5" id="KW-1185">Reference proteome</keyword>
<evidence type="ECO:0000313" key="5">
    <source>
        <dbReference type="Proteomes" id="UP000486602"/>
    </source>
</evidence>
<dbReference type="Gene3D" id="2.60.120.260">
    <property type="entry name" value="Galactose-binding domain-like"/>
    <property type="match status" value="1"/>
</dbReference>
<keyword evidence="1 2" id="KW-0732">Signal</keyword>
<dbReference type="Proteomes" id="UP000486602">
    <property type="component" value="Unassembled WGS sequence"/>
</dbReference>
<evidence type="ECO:0000256" key="1">
    <source>
        <dbReference type="ARBA" id="ARBA00022729"/>
    </source>
</evidence>
<dbReference type="InterPro" id="IPR035986">
    <property type="entry name" value="PKD_dom_sf"/>
</dbReference>
<protein>
    <submittedName>
        <fullName evidence="4">T9SS type A sorting domain-containing protein</fullName>
    </submittedName>
</protein>
<dbReference type="Pfam" id="PF18962">
    <property type="entry name" value="Por_Secre_tail"/>
    <property type="match status" value="1"/>
</dbReference>
<dbReference type="SMART" id="SM00089">
    <property type="entry name" value="PKD"/>
    <property type="match status" value="1"/>
</dbReference>
<dbReference type="InterPro" id="IPR022409">
    <property type="entry name" value="PKD/Chitinase_dom"/>
</dbReference>
<feature type="chain" id="PRO_5029702594" evidence="2">
    <location>
        <begin position="20"/>
        <end position="1107"/>
    </location>
</feature>
<dbReference type="InterPro" id="IPR026444">
    <property type="entry name" value="Secre_tail"/>
</dbReference>
<dbReference type="NCBIfam" id="TIGR04183">
    <property type="entry name" value="Por_Secre_tail"/>
    <property type="match status" value="1"/>
</dbReference>
<dbReference type="InterPro" id="IPR052025">
    <property type="entry name" value="Xyloglucanase_GH74"/>
</dbReference>
<comment type="caution">
    <text evidence="4">The sequence shown here is derived from an EMBL/GenBank/DDBJ whole genome shotgun (WGS) entry which is preliminary data.</text>
</comment>
<dbReference type="GO" id="GO:0010411">
    <property type="term" value="P:xyloglucan metabolic process"/>
    <property type="evidence" value="ECO:0007669"/>
    <property type="project" value="TreeGrafter"/>
</dbReference>
<dbReference type="AlphaFoldDB" id="A0A7K3WPP8"/>
<dbReference type="CDD" id="cd15482">
    <property type="entry name" value="Sialidase_non-viral"/>
    <property type="match status" value="1"/>
</dbReference>
<dbReference type="PROSITE" id="PS50093">
    <property type="entry name" value="PKD"/>
    <property type="match status" value="1"/>
</dbReference>
<feature type="signal peptide" evidence="2">
    <location>
        <begin position="1"/>
        <end position="19"/>
    </location>
</feature>
<dbReference type="RefSeq" id="WP_163285028.1">
    <property type="nucleotide sequence ID" value="NZ_JAAGVY010000013.1"/>
</dbReference>
<evidence type="ECO:0000259" key="3">
    <source>
        <dbReference type="PROSITE" id="PS50093"/>
    </source>
</evidence>
<dbReference type="InterPro" id="IPR000601">
    <property type="entry name" value="PKD_dom"/>
</dbReference>
<sequence length="1107" mass="121481">MKKILFSAVLIGFSSFLFAQEWVNKMMDPNVNFYEVQEAFNAHWGDKGYERGKGWKQYKRWEYNVAARTYPSGERNYSIEYFEAWKQVQKLNKSEVKSNSDWQPVGPTSWESQGWNPGLGRINAIVEDPNDPNTIYAATPAGGLWKSVNSGNDWTPITDNLPVIGASGLAIDPNDSNILYLATGDGDGSDTYSFGVMKSTDGGLSWEPTSLIHNIADGVRCTKILMDPTNSQKLWVSTNQGFFVTSDAGESWTQTLSDNIRDIEIKPGDPNVIYCSGRKFYKSTDGGMNFTQILEGVPSSLAVNRLAITVSADNPNVVYMVAGSDEDSGFYGLYRSSDSGDNFELRSDSPNILTYSEIGDGDGGQSWYDLAITASPNDADEIYVGGINVWRSNDGGANWTIVSHWVHPSSIGYTHADIHSLDTYGDKIYCGSDGGLFVSSDFGNSWTDLSEGLQISQYYRIAVSTTNPDYILTASQDNGTNLFSAPGDYNHLLGGDGNMALIDYTNDQIMYSAYPGGEFQRSTDGGMSFSNFSDGLEESGAWVTPLQMHPTNNNILFSAFENVWKTGSNGAWTPISNFPFAGTLLALRVAPSNADVIYTSTYGTIRKTTDGGANWSTITSGLPDLTITGIEVHPTDPDEVWITMSGYNSNAKVFHSVNGGSAWENLTLNLPNIPVNCVSYQLGSNDGIYIGTDAGVYYKDAENINWSSYNNGLPNVIVNQIIFQYQSGKVLLGTYGRGVWENEFFDPGSVMPVVNFSTDKDLICSGETVAFLNQSLNISSNVLWTFEGGTPAESTEISPTVTYNESGLFSAKLWAANANGADSLIVENYITVMDTIGTSVPYSEDFEAASSVDDIPWYIENEDDQNTWGINNVVGYQSNKSVWINNFTNLPQNFDLLNSTTFDLSEMDTAIVTMRVAYARRPNSSLESLRISISTDCGETWTFKKVYNSSSTLSSADPTPAPFAPANDLEWKLLTIDNIQPDERTGNFRIQLQFLSNGGNNIYVDDINILQSTPVNVENLKSVFERLYVYPNPSSDFTTVSISARNADDARIELIDIQGRSVKNLWSGKINEGENSIQLPLKGIAPGIYALSVKTTNGDQNIQLVVK</sequence>
<dbReference type="PANTHER" id="PTHR43739">
    <property type="entry name" value="XYLOGLUCANASE (EUROFUNG)"/>
    <property type="match status" value="1"/>
</dbReference>
<dbReference type="InterPro" id="IPR015943">
    <property type="entry name" value="WD40/YVTN_repeat-like_dom_sf"/>
</dbReference>
<reference evidence="4 5" key="1">
    <citation type="submission" date="2020-02" db="EMBL/GenBank/DDBJ databases">
        <title>Out from the shadows clarifying the taxonomy of the family Cryomorphaceae and related taxa by utilizing the GTDB taxonomic framework.</title>
        <authorList>
            <person name="Bowman J.P."/>
        </authorList>
    </citation>
    <scope>NUCLEOTIDE SEQUENCE [LARGE SCALE GENOMIC DNA]</scope>
    <source>
        <strain evidence="4 5">QSSC 1-22</strain>
    </source>
</reference>
<accession>A0A7K3WPP8</accession>
<evidence type="ECO:0000256" key="2">
    <source>
        <dbReference type="SAM" id="SignalP"/>
    </source>
</evidence>
<dbReference type="SUPFAM" id="SSF49299">
    <property type="entry name" value="PKD domain"/>
    <property type="match status" value="1"/>
</dbReference>
<dbReference type="SUPFAM" id="SSF110296">
    <property type="entry name" value="Oligoxyloglucan reducing end-specific cellobiohydrolase"/>
    <property type="match status" value="3"/>
</dbReference>
<dbReference type="Gene3D" id="2.60.40.10">
    <property type="entry name" value="Immunoglobulins"/>
    <property type="match status" value="1"/>
</dbReference>
<dbReference type="PANTHER" id="PTHR43739:SF5">
    <property type="entry name" value="EXO-ALPHA-SIALIDASE"/>
    <property type="match status" value="1"/>
</dbReference>
<evidence type="ECO:0000313" key="4">
    <source>
        <dbReference type="EMBL" id="NEN23633.1"/>
    </source>
</evidence>